<evidence type="ECO:0000256" key="6">
    <source>
        <dbReference type="PIRSR" id="PIRSR602848-1"/>
    </source>
</evidence>
<dbReference type="GO" id="GO:0005737">
    <property type="term" value="C:cytoplasm"/>
    <property type="evidence" value="ECO:0007669"/>
    <property type="project" value="UniProtKB-SubCell"/>
</dbReference>
<evidence type="ECO:0000313" key="7">
    <source>
        <dbReference type="Ensembl" id="ENSCCRP00010105610.1"/>
    </source>
</evidence>
<dbReference type="InterPro" id="IPR036081">
    <property type="entry name" value="Translin_sf"/>
</dbReference>
<dbReference type="GO" id="GO:0046872">
    <property type="term" value="F:metal ion binding"/>
    <property type="evidence" value="ECO:0007669"/>
    <property type="project" value="UniProtKB-KW"/>
</dbReference>
<dbReference type="InterPro" id="IPR016069">
    <property type="entry name" value="Translin_C"/>
</dbReference>
<dbReference type="Ensembl" id="ENSCCRT00010117404.1">
    <property type="protein sequence ID" value="ENSCCRP00010105610.1"/>
    <property type="gene ID" value="ENSCCRG00010046533.1"/>
</dbReference>
<reference evidence="7" key="2">
    <citation type="submission" date="2025-09" db="UniProtKB">
        <authorList>
            <consortium name="Ensembl"/>
        </authorList>
    </citation>
    <scope>IDENTIFICATION</scope>
</reference>
<comment type="similarity">
    <text evidence="3">Belongs to the translin family.</text>
</comment>
<dbReference type="GO" id="GO:0043565">
    <property type="term" value="F:sequence-specific DNA binding"/>
    <property type="evidence" value="ECO:0007669"/>
    <property type="project" value="InterPro"/>
</dbReference>
<dbReference type="AlphaFoldDB" id="A0A8C1PF23"/>
<keyword evidence="8" id="KW-1185">Reference proteome</keyword>
<dbReference type="CDD" id="cd14820">
    <property type="entry name" value="TRAX"/>
    <property type="match status" value="1"/>
</dbReference>
<accession>A0A8C1PF23</accession>
<keyword evidence="6" id="KW-0460">Magnesium</keyword>
<comment type="subcellular location">
    <subcellularLocation>
        <location evidence="2">Cytoplasm</location>
    </subcellularLocation>
    <subcellularLocation>
        <location evidence="1">Nucleus</location>
    </subcellularLocation>
</comment>
<dbReference type="InterPro" id="IPR016068">
    <property type="entry name" value="Translin_N"/>
</dbReference>
<sequence length="277" mass="31566">MYNGLTTAHFVKNLHNFFCLFISIYSRFVTHSLLCVHTSTVFQRELDTKHDKHERLVKISRDITIESKRTIFLLHRGTYQILRLSGGEGKSFLDYGRREIIGVFLATVSSFYFLGIQEYVEAVSFHHFIRHRTLISLEEVNARLVFIRENKGEGEVTWAGPSVLTFQITPIDYLLGVADLTGELMRMCISSVGNGDIDTPFQLSGFLRQIHDGFSYIGNTGPYEVSKKLHTLRQSLGKVEDACYTLRVRGSEIPKHMLADVFTSRAATHLDPDEPMV</sequence>
<dbReference type="Pfam" id="PF01997">
    <property type="entry name" value="Translin"/>
    <property type="match status" value="2"/>
</dbReference>
<reference evidence="7" key="1">
    <citation type="submission" date="2025-08" db="UniProtKB">
        <authorList>
            <consortium name="Ensembl"/>
        </authorList>
    </citation>
    <scope>IDENTIFICATION</scope>
</reference>
<evidence type="ECO:0000313" key="8">
    <source>
        <dbReference type="Proteomes" id="UP000694427"/>
    </source>
</evidence>
<organism evidence="7 8">
    <name type="scientific">Cyprinus carpio</name>
    <name type="common">Common carp</name>
    <dbReference type="NCBI Taxonomy" id="7962"/>
    <lineage>
        <taxon>Eukaryota</taxon>
        <taxon>Metazoa</taxon>
        <taxon>Chordata</taxon>
        <taxon>Craniata</taxon>
        <taxon>Vertebrata</taxon>
        <taxon>Euteleostomi</taxon>
        <taxon>Actinopterygii</taxon>
        <taxon>Neopterygii</taxon>
        <taxon>Teleostei</taxon>
        <taxon>Ostariophysi</taxon>
        <taxon>Cypriniformes</taxon>
        <taxon>Cyprinidae</taxon>
        <taxon>Cyprininae</taxon>
        <taxon>Cyprinus</taxon>
    </lineage>
</organism>
<feature type="binding site" evidence="6">
    <location>
        <position position="121"/>
    </location>
    <ligand>
        <name>Mg(2+)</name>
        <dbReference type="ChEBI" id="CHEBI:18420"/>
    </ligand>
</feature>
<evidence type="ECO:0000256" key="1">
    <source>
        <dbReference type="ARBA" id="ARBA00004123"/>
    </source>
</evidence>
<keyword evidence="4" id="KW-0963">Cytoplasm</keyword>
<protein>
    <submittedName>
        <fullName evidence="7">Translin-associated factor X</fullName>
    </submittedName>
</protein>
<proteinExistence type="inferred from homology"/>
<keyword evidence="6" id="KW-0479">Metal-binding</keyword>
<dbReference type="Gene3D" id="1.20.58.200">
    <property type="entry name" value="Translin, domain 2"/>
    <property type="match status" value="1"/>
</dbReference>
<dbReference type="Gene3D" id="1.20.58.190">
    <property type="entry name" value="Translin, domain 1"/>
    <property type="match status" value="2"/>
</dbReference>
<evidence type="ECO:0000256" key="2">
    <source>
        <dbReference type="ARBA" id="ARBA00004496"/>
    </source>
</evidence>
<dbReference type="PANTHER" id="PTHR10741">
    <property type="entry name" value="TRANSLIN AND TRANSLIN ASSOCIATED PROTEIN X"/>
    <property type="match status" value="1"/>
</dbReference>
<dbReference type="InterPro" id="IPR002848">
    <property type="entry name" value="Translin_fam"/>
</dbReference>
<dbReference type="GO" id="GO:0005634">
    <property type="term" value="C:nucleus"/>
    <property type="evidence" value="ECO:0007669"/>
    <property type="project" value="UniProtKB-SubCell"/>
</dbReference>
<evidence type="ECO:0000256" key="3">
    <source>
        <dbReference type="ARBA" id="ARBA00005902"/>
    </source>
</evidence>
<evidence type="ECO:0000256" key="5">
    <source>
        <dbReference type="ARBA" id="ARBA00023242"/>
    </source>
</evidence>
<keyword evidence="5" id="KW-0539">Nucleus</keyword>
<name>A0A8C1PF23_CYPCA</name>
<evidence type="ECO:0000256" key="4">
    <source>
        <dbReference type="ARBA" id="ARBA00022490"/>
    </source>
</evidence>
<feature type="binding site" evidence="6">
    <location>
        <position position="183"/>
    </location>
    <ligand>
        <name>Mg(2+)</name>
        <dbReference type="ChEBI" id="CHEBI:18420"/>
    </ligand>
</feature>
<dbReference type="SUPFAM" id="SSF74784">
    <property type="entry name" value="Translin"/>
    <property type="match status" value="1"/>
</dbReference>
<dbReference type="Proteomes" id="UP000694427">
    <property type="component" value="Unplaced"/>
</dbReference>